<gene>
    <name evidence="1" type="ORF">SNEC2469_LOCUS25441</name>
</gene>
<dbReference type="EMBL" id="CAJNJA010050186">
    <property type="protein sequence ID" value="CAE7840325.1"/>
    <property type="molecule type" value="Genomic_DNA"/>
</dbReference>
<organism evidence="1 2">
    <name type="scientific">Symbiodinium necroappetens</name>
    <dbReference type="NCBI Taxonomy" id="1628268"/>
    <lineage>
        <taxon>Eukaryota</taxon>
        <taxon>Sar</taxon>
        <taxon>Alveolata</taxon>
        <taxon>Dinophyceae</taxon>
        <taxon>Suessiales</taxon>
        <taxon>Symbiodiniaceae</taxon>
        <taxon>Symbiodinium</taxon>
    </lineage>
</organism>
<evidence type="ECO:0000313" key="1">
    <source>
        <dbReference type="EMBL" id="CAE7840325.1"/>
    </source>
</evidence>
<accession>A0A812ZVQ4</accession>
<evidence type="ECO:0000313" key="2">
    <source>
        <dbReference type="Proteomes" id="UP000601435"/>
    </source>
</evidence>
<comment type="caution">
    <text evidence="1">The sequence shown here is derived from an EMBL/GenBank/DDBJ whole genome shotgun (WGS) entry which is preliminary data.</text>
</comment>
<dbReference type="Proteomes" id="UP000601435">
    <property type="component" value="Unassembled WGS sequence"/>
</dbReference>
<dbReference type="AlphaFoldDB" id="A0A812ZVQ4"/>
<proteinExistence type="predicted"/>
<name>A0A812ZVQ4_9DINO</name>
<protein>
    <submittedName>
        <fullName evidence="1">Uncharacterized protein</fullName>
    </submittedName>
</protein>
<sequence length="111" mass="11682">MKPCVIIGLTALPLLFLLGLFMAISLKSLAAPFPLQPAVYTLHGPAMPGNLVIAEFVCNISLGVCDAHPADAETSCDVHLQNTPNSTAQRAAVDGLTAQYAGLANWEHLLD</sequence>
<keyword evidence="2" id="KW-1185">Reference proteome</keyword>
<dbReference type="OrthoDB" id="10298925at2759"/>
<reference evidence="1" key="1">
    <citation type="submission" date="2021-02" db="EMBL/GenBank/DDBJ databases">
        <authorList>
            <person name="Dougan E. K."/>
            <person name="Rhodes N."/>
            <person name="Thang M."/>
            <person name="Chan C."/>
        </authorList>
    </citation>
    <scope>NUCLEOTIDE SEQUENCE</scope>
</reference>